<dbReference type="RefSeq" id="WP_233697119.1">
    <property type="nucleotide sequence ID" value="NZ_JAJNBZ010000009.1"/>
</dbReference>
<comment type="caution">
    <text evidence="1">The sequence shown here is derived from an EMBL/GenBank/DDBJ whole genome shotgun (WGS) entry which is preliminary data.</text>
</comment>
<dbReference type="GO" id="GO:0006508">
    <property type="term" value="P:proteolysis"/>
    <property type="evidence" value="ECO:0007669"/>
    <property type="project" value="UniProtKB-KW"/>
</dbReference>
<protein>
    <submittedName>
        <fullName evidence="1">Serine protease</fullName>
    </submittedName>
</protein>
<evidence type="ECO:0000313" key="2">
    <source>
        <dbReference type="Proteomes" id="UP001199916"/>
    </source>
</evidence>
<evidence type="ECO:0000313" key="1">
    <source>
        <dbReference type="EMBL" id="MCE5170377.1"/>
    </source>
</evidence>
<reference evidence="1 2" key="1">
    <citation type="submission" date="2021-11" db="EMBL/GenBank/DDBJ databases">
        <title>Draft genome sequence of Paenibacillus profundus YoMME, a new Gram-positive bacteria with exoelectrogenic properties.</title>
        <authorList>
            <person name="Hubenova Y."/>
            <person name="Hubenova E."/>
            <person name="Manasiev Y."/>
            <person name="Peykov S."/>
            <person name="Mitov M."/>
        </authorList>
    </citation>
    <scope>NUCLEOTIDE SEQUENCE [LARGE SCALE GENOMIC DNA]</scope>
    <source>
        <strain evidence="1 2">YoMME</strain>
    </source>
</reference>
<name>A0ABS8YJH4_9BACL</name>
<dbReference type="EMBL" id="JAJNBZ010000009">
    <property type="protein sequence ID" value="MCE5170377.1"/>
    <property type="molecule type" value="Genomic_DNA"/>
</dbReference>
<proteinExistence type="predicted"/>
<dbReference type="GO" id="GO:0008233">
    <property type="term" value="F:peptidase activity"/>
    <property type="evidence" value="ECO:0007669"/>
    <property type="project" value="UniProtKB-KW"/>
</dbReference>
<accession>A0ABS8YJH4</accession>
<dbReference type="Proteomes" id="UP001199916">
    <property type="component" value="Unassembled WGS sequence"/>
</dbReference>
<keyword evidence="1" id="KW-0378">Hydrolase</keyword>
<keyword evidence="2" id="KW-1185">Reference proteome</keyword>
<organism evidence="1 2">
    <name type="scientific">Paenibacillus profundus</name>
    <dbReference type="NCBI Taxonomy" id="1173085"/>
    <lineage>
        <taxon>Bacteria</taxon>
        <taxon>Bacillati</taxon>
        <taxon>Bacillota</taxon>
        <taxon>Bacilli</taxon>
        <taxon>Bacillales</taxon>
        <taxon>Paenibacillaceae</taxon>
        <taxon>Paenibacillus</taxon>
    </lineage>
</organism>
<keyword evidence="1" id="KW-0645">Protease</keyword>
<gene>
    <name evidence="1" type="ORF">LQV63_13755</name>
</gene>
<sequence length="175" mass="20526">MSYFILSQDERIPDAIVPAGISKIVHKDMLTEARASELDRLTLQFQVQQRDHIEYVDFIERPIPLLSDKLKQLIAKFLPRQKYRPVGIFDMIQMRQDVYWLMIPQRLNCLSPQSEFYRNDTLKRLVIDRTRAGKAPLFQLDGIRETIIVVNLALAESILRRDFNGLKLKKIENEA</sequence>